<sequence>MDAAIKEKMVKLFNIAYFIAKEASFTMFPKLVALHQTNGLDLGSTYSNDQACHIFITAIGSCFFEELQQSLKSARFFSIMSDSSVDRSVKDQELIYCTYLQNASVKQVPQLQDIKQTLRAIHKHYTCSVKASRELEEISKAMGGQDLHCEARQH</sequence>
<dbReference type="PANTHER" id="PTHR46880">
    <property type="entry name" value="RAS-ASSOCIATING DOMAIN-CONTAINING PROTEIN"/>
    <property type="match status" value="1"/>
</dbReference>
<evidence type="ECO:0000313" key="1">
    <source>
        <dbReference type="EMBL" id="KAJ8366239.1"/>
    </source>
</evidence>
<comment type="caution">
    <text evidence="1">The sequence shown here is derived from an EMBL/GenBank/DDBJ whole genome shotgun (WGS) entry which is preliminary data.</text>
</comment>
<reference evidence="1" key="1">
    <citation type="journal article" date="2023" name="Science">
        <title>Genome structures resolve the early diversification of teleost fishes.</title>
        <authorList>
            <person name="Parey E."/>
            <person name="Louis A."/>
            <person name="Montfort J."/>
            <person name="Bouchez O."/>
            <person name="Roques C."/>
            <person name="Iampietro C."/>
            <person name="Lluch J."/>
            <person name="Castinel A."/>
            <person name="Donnadieu C."/>
            <person name="Desvignes T."/>
            <person name="Floi Bucao C."/>
            <person name="Jouanno E."/>
            <person name="Wen M."/>
            <person name="Mejri S."/>
            <person name="Dirks R."/>
            <person name="Jansen H."/>
            <person name="Henkel C."/>
            <person name="Chen W.J."/>
            <person name="Zahm M."/>
            <person name="Cabau C."/>
            <person name="Klopp C."/>
            <person name="Thompson A.W."/>
            <person name="Robinson-Rechavi M."/>
            <person name="Braasch I."/>
            <person name="Lecointre G."/>
            <person name="Bobe J."/>
            <person name="Postlethwait J.H."/>
            <person name="Berthelot C."/>
            <person name="Roest Crollius H."/>
            <person name="Guiguen Y."/>
        </authorList>
    </citation>
    <scope>NUCLEOTIDE SEQUENCE</scope>
    <source>
        <strain evidence="1">NC1722</strain>
    </source>
</reference>
<protein>
    <submittedName>
        <fullName evidence="1">Uncharacterized protein</fullName>
    </submittedName>
</protein>
<proteinExistence type="predicted"/>
<dbReference type="Proteomes" id="UP001221898">
    <property type="component" value="Unassembled WGS sequence"/>
</dbReference>
<organism evidence="1 2">
    <name type="scientific">Aldrovandia affinis</name>
    <dbReference type="NCBI Taxonomy" id="143900"/>
    <lineage>
        <taxon>Eukaryota</taxon>
        <taxon>Metazoa</taxon>
        <taxon>Chordata</taxon>
        <taxon>Craniata</taxon>
        <taxon>Vertebrata</taxon>
        <taxon>Euteleostomi</taxon>
        <taxon>Actinopterygii</taxon>
        <taxon>Neopterygii</taxon>
        <taxon>Teleostei</taxon>
        <taxon>Notacanthiformes</taxon>
        <taxon>Halosauridae</taxon>
        <taxon>Aldrovandia</taxon>
    </lineage>
</organism>
<evidence type="ECO:0000313" key="2">
    <source>
        <dbReference type="Proteomes" id="UP001221898"/>
    </source>
</evidence>
<accession>A0AAD7R567</accession>
<gene>
    <name evidence="1" type="ORF">AAFF_G00365170</name>
</gene>
<dbReference type="AlphaFoldDB" id="A0AAD7R567"/>
<name>A0AAD7R567_9TELE</name>
<keyword evidence="2" id="KW-1185">Reference proteome</keyword>
<dbReference type="PANTHER" id="PTHR46880:SF5">
    <property type="entry name" value="DUF4371 DOMAIN-CONTAINING PROTEIN"/>
    <property type="match status" value="1"/>
</dbReference>
<dbReference type="EMBL" id="JAINUG010000622">
    <property type="protein sequence ID" value="KAJ8366239.1"/>
    <property type="molecule type" value="Genomic_DNA"/>
</dbReference>